<dbReference type="OrthoDB" id="21449at2759"/>
<name>A0A485K9N2_9STRA</name>
<dbReference type="EMBL" id="VJMH01000435">
    <property type="protein sequence ID" value="KAF0716278.1"/>
    <property type="molecule type" value="Genomic_DNA"/>
</dbReference>
<evidence type="ECO:0000256" key="2">
    <source>
        <dbReference type="PROSITE-ProRule" id="PRU00035"/>
    </source>
</evidence>
<dbReference type="InterPro" id="IPR036427">
    <property type="entry name" value="Bromodomain-like_sf"/>
</dbReference>
<dbReference type="PANTHER" id="PTHR13503:SF3">
    <property type="entry name" value="NEGATIVE ELONGATION FACTOR B"/>
    <property type="match status" value="1"/>
</dbReference>
<dbReference type="GO" id="GO:0045892">
    <property type="term" value="P:negative regulation of DNA-templated transcription"/>
    <property type="evidence" value="ECO:0007669"/>
    <property type="project" value="InterPro"/>
</dbReference>
<dbReference type="PRINTS" id="PR00503">
    <property type="entry name" value="BROMODOMAIN"/>
</dbReference>
<evidence type="ECO:0000256" key="1">
    <source>
        <dbReference type="ARBA" id="ARBA00023117"/>
    </source>
</evidence>
<dbReference type="GO" id="GO:0005634">
    <property type="term" value="C:nucleus"/>
    <property type="evidence" value="ECO:0007669"/>
    <property type="project" value="InterPro"/>
</dbReference>
<evidence type="ECO:0000259" key="3">
    <source>
        <dbReference type="PROSITE" id="PS50014"/>
    </source>
</evidence>
<sequence>MDGAASETPNMLGSSGGTMLQDILRTAAQPEEAIVSFQKQYGLKEDTSASLQLLDLLGCRRPETHSKLLDTMVSTLLKRIQSKHISEAQLQKLLELTFPYLEVRELRAIPIAVLAAQQSTPPLYLQELCDHDNRALLDQFPMHVKRRIWSIAPHELRLEVDKVVGAYIQHKRALLFASSATPFDLHTHSHASMSPEDRRKQDPILATLVDMVGDSAELYLQVVDMVRAIAASGVLPGHELASPKDYVYLAPFIGTLRNDMANIQRDHATPLVRTDPLHKFIWFLDLAVKRGSLDSHQLMELLLVVRKLRLRDLPRKDTAAAVPPNKETLLKIADQLTKADGRRIFADPVPDDVEGYHDVIKHPMDISTLRDKVRQLKYMSLDAFASDVKLMFTNCMTYNDESTVYYKDAKRLEKTSAAWIEKAQAAALAETTPPCLLGSTGAIPAAEANETEKSGMVFEGECDPLLADVVLLLSDPTIKPMLFHVLWHALQRKPAGTFPTDDPMARGLVQLLQLGSIGSVRRMVRKQEYVLRSPPVLSLRVALPLYSRLNLVRQHPTLLAKLTDVDDADGFKVLWTNGSHLKSLVRQFLLVAIHDHWPIAIAQSIVRAMTNAGAVDEAFLKDPLFLHSLVQGLLKHKQKDTLLPLFFDTVWLPAARAEHATLQAASATNGDAPTVVVPLETMHVAAARLLTQRRESGARVGFPRLCGAPAAALRPNSSKMPTRGPSY</sequence>
<evidence type="ECO:0000313" key="6">
    <source>
        <dbReference type="Proteomes" id="UP000332933"/>
    </source>
</evidence>
<feature type="domain" description="Bromo" evidence="3">
    <location>
        <begin position="352"/>
        <end position="406"/>
    </location>
</feature>
<reference evidence="4" key="2">
    <citation type="submission" date="2019-06" db="EMBL/GenBank/DDBJ databases">
        <title>Genomics analysis of Aphanomyces spp. identifies a new class of oomycete effector associated with host adaptation.</title>
        <authorList>
            <person name="Gaulin E."/>
        </authorList>
    </citation>
    <scope>NUCLEOTIDE SEQUENCE</scope>
    <source>
        <strain evidence="4">CBS 578.67</strain>
    </source>
</reference>
<dbReference type="PROSITE" id="PS50014">
    <property type="entry name" value="BROMODOMAIN_2"/>
    <property type="match status" value="1"/>
</dbReference>
<dbReference type="PANTHER" id="PTHR13503">
    <property type="entry name" value="NEGATIVE ELONGATION FACTOR COMPLEX MEMBER B"/>
    <property type="match status" value="1"/>
</dbReference>
<dbReference type="SUPFAM" id="SSF47370">
    <property type="entry name" value="Bromodomain"/>
    <property type="match status" value="1"/>
</dbReference>
<dbReference type="InterPro" id="IPR010405">
    <property type="entry name" value="COBRA1"/>
</dbReference>
<dbReference type="Pfam" id="PF06209">
    <property type="entry name" value="COBRA1"/>
    <property type="match status" value="1"/>
</dbReference>
<reference evidence="5 6" key="1">
    <citation type="submission" date="2019-03" db="EMBL/GenBank/DDBJ databases">
        <authorList>
            <person name="Gaulin E."/>
            <person name="Dumas B."/>
        </authorList>
    </citation>
    <scope>NUCLEOTIDE SEQUENCE [LARGE SCALE GENOMIC DNA]</scope>
    <source>
        <strain evidence="5">CBS 568.67</strain>
    </source>
</reference>
<gene>
    <name evidence="5" type="primary">Aste57867_2921</name>
    <name evidence="4" type="ORF">As57867_002913</name>
    <name evidence="5" type="ORF">ASTE57867_2921</name>
</gene>
<dbReference type="InterPro" id="IPR001487">
    <property type="entry name" value="Bromodomain"/>
</dbReference>
<keyword evidence="6" id="KW-1185">Reference proteome</keyword>
<accession>A0A485K9N2</accession>
<evidence type="ECO:0000313" key="5">
    <source>
        <dbReference type="EMBL" id="VFT80104.1"/>
    </source>
</evidence>
<dbReference type="Pfam" id="PF00439">
    <property type="entry name" value="Bromodomain"/>
    <property type="match status" value="1"/>
</dbReference>
<evidence type="ECO:0000313" key="4">
    <source>
        <dbReference type="EMBL" id="KAF0716278.1"/>
    </source>
</evidence>
<organism evidence="5 6">
    <name type="scientific">Aphanomyces stellatus</name>
    <dbReference type="NCBI Taxonomy" id="120398"/>
    <lineage>
        <taxon>Eukaryota</taxon>
        <taxon>Sar</taxon>
        <taxon>Stramenopiles</taxon>
        <taxon>Oomycota</taxon>
        <taxon>Saprolegniomycetes</taxon>
        <taxon>Saprolegniales</taxon>
        <taxon>Verrucalvaceae</taxon>
        <taxon>Aphanomyces</taxon>
    </lineage>
</organism>
<dbReference type="Proteomes" id="UP000332933">
    <property type="component" value="Unassembled WGS sequence"/>
</dbReference>
<proteinExistence type="predicted"/>
<dbReference type="Gene3D" id="1.20.920.10">
    <property type="entry name" value="Bromodomain-like"/>
    <property type="match status" value="1"/>
</dbReference>
<protein>
    <submittedName>
        <fullName evidence="5">Aste57867_2921 protein</fullName>
    </submittedName>
</protein>
<dbReference type="EMBL" id="CAADRA010000435">
    <property type="protein sequence ID" value="VFT80104.1"/>
    <property type="molecule type" value="Genomic_DNA"/>
</dbReference>
<dbReference type="CDD" id="cd04369">
    <property type="entry name" value="Bromodomain"/>
    <property type="match status" value="1"/>
</dbReference>
<keyword evidence="1 2" id="KW-0103">Bromodomain</keyword>
<dbReference type="AlphaFoldDB" id="A0A485K9N2"/>
<dbReference type="SMART" id="SM00297">
    <property type="entry name" value="BROMO"/>
    <property type="match status" value="1"/>
</dbReference>